<sequence length="275" mass="29656">MTPTVAVITVVSGRHDHLRAQRRGLADSTVEPVHVVVAMDDPAIAEVVAGSDIVTVVVDCPRDPDGRLPLARARNLGADAARTAGGELMVFLDVDCIPAPDTLRRYLTAAVARPDEIHCGPVTYLPPGVPGDGWPDDWSVHTAPHPARPAPPAGHLWSVDDPDLFWSLSFAVRPAVFDRVGGFCTEYAGYGCEDTDFAATAARLGVGMSWVGGADAYHQHHPVSRPPREHLGDIVSNSAVFHRRWGRWPMEGWLTAFESEGLVRRSDDGRIAVVS</sequence>
<dbReference type="Gene3D" id="3.90.550.10">
    <property type="entry name" value="Spore Coat Polysaccharide Biosynthesis Protein SpsA, Chain A"/>
    <property type="match status" value="1"/>
</dbReference>
<dbReference type="Pfam" id="PF00535">
    <property type="entry name" value="Glycos_transf_2"/>
    <property type="match status" value="1"/>
</dbReference>
<feature type="domain" description="Glycosyltransferase 2-like" evidence="5">
    <location>
        <begin position="70"/>
        <end position="126"/>
    </location>
</feature>
<evidence type="ECO:0000313" key="7">
    <source>
        <dbReference type="EMBL" id="MCP2160946.1"/>
    </source>
</evidence>
<dbReference type="InterPro" id="IPR001173">
    <property type="entry name" value="Glyco_trans_2-like"/>
</dbReference>
<dbReference type="Proteomes" id="UP001205740">
    <property type="component" value="Unassembled WGS sequence"/>
</dbReference>
<dbReference type="Pfam" id="PF02709">
    <property type="entry name" value="Glyco_transf_7C"/>
    <property type="match status" value="1"/>
</dbReference>
<dbReference type="SUPFAM" id="SSF53448">
    <property type="entry name" value="Nucleotide-diphospho-sugar transferases"/>
    <property type="match status" value="1"/>
</dbReference>
<comment type="pathway">
    <text evidence="1">Cell wall biogenesis; cell wall polysaccharide biosynthesis.</text>
</comment>
<comment type="similarity">
    <text evidence="2">Belongs to the glycosyltransferase 2 family.</text>
</comment>
<organism evidence="7 8">
    <name type="scientific">Williamsia serinedens</name>
    <dbReference type="NCBI Taxonomy" id="391736"/>
    <lineage>
        <taxon>Bacteria</taxon>
        <taxon>Bacillati</taxon>
        <taxon>Actinomycetota</taxon>
        <taxon>Actinomycetes</taxon>
        <taxon>Mycobacteriales</taxon>
        <taxon>Nocardiaceae</taxon>
        <taxon>Williamsia</taxon>
    </lineage>
</organism>
<dbReference type="PANTHER" id="PTHR43179:SF12">
    <property type="entry name" value="GALACTOFURANOSYLTRANSFERASE GLFT2"/>
    <property type="match status" value="1"/>
</dbReference>
<keyword evidence="3" id="KW-0328">Glycosyltransferase</keyword>
<reference evidence="7 8" key="1">
    <citation type="submission" date="2022-06" db="EMBL/GenBank/DDBJ databases">
        <title>Genomic Encyclopedia of Archaeal and Bacterial Type Strains, Phase II (KMG-II): from individual species to whole genera.</title>
        <authorList>
            <person name="Goeker M."/>
        </authorList>
    </citation>
    <scope>NUCLEOTIDE SEQUENCE [LARGE SCALE GENOMIC DNA]</scope>
    <source>
        <strain evidence="7 8">DSM 45037</strain>
    </source>
</reference>
<evidence type="ECO:0000256" key="2">
    <source>
        <dbReference type="ARBA" id="ARBA00006739"/>
    </source>
</evidence>
<feature type="domain" description="Galactosyltransferase C-terminal" evidence="6">
    <location>
        <begin position="170"/>
        <end position="221"/>
    </location>
</feature>
<evidence type="ECO:0000313" key="8">
    <source>
        <dbReference type="Proteomes" id="UP001205740"/>
    </source>
</evidence>
<dbReference type="InterPro" id="IPR029044">
    <property type="entry name" value="Nucleotide-diphossugar_trans"/>
</dbReference>
<evidence type="ECO:0000259" key="6">
    <source>
        <dbReference type="Pfam" id="PF02709"/>
    </source>
</evidence>
<dbReference type="CDD" id="cd00761">
    <property type="entry name" value="Glyco_tranf_GTA_type"/>
    <property type="match status" value="1"/>
</dbReference>
<evidence type="ECO:0000256" key="3">
    <source>
        <dbReference type="ARBA" id="ARBA00022676"/>
    </source>
</evidence>
<keyword evidence="4" id="KW-0808">Transferase</keyword>
<comment type="caution">
    <text evidence="7">The sequence shown here is derived from an EMBL/GenBank/DDBJ whole genome shotgun (WGS) entry which is preliminary data.</text>
</comment>
<evidence type="ECO:0000256" key="1">
    <source>
        <dbReference type="ARBA" id="ARBA00004776"/>
    </source>
</evidence>
<keyword evidence="8" id="KW-1185">Reference proteome</keyword>
<evidence type="ECO:0000256" key="4">
    <source>
        <dbReference type="ARBA" id="ARBA00022679"/>
    </source>
</evidence>
<name>A0ABT1H177_9NOCA</name>
<proteinExistence type="inferred from homology"/>
<dbReference type="RefSeq" id="WP_253654499.1">
    <property type="nucleotide sequence ID" value="NZ_BAAAOE010000003.1"/>
</dbReference>
<accession>A0ABT1H177</accession>
<dbReference type="PANTHER" id="PTHR43179">
    <property type="entry name" value="RHAMNOSYLTRANSFERASE WBBL"/>
    <property type="match status" value="1"/>
</dbReference>
<evidence type="ECO:0000259" key="5">
    <source>
        <dbReference type="Pfam" id="PF00535"/>
    </source>
</evidence>
<dbReference type="EMBL" id="JAMTCG010000003">
    <property type="protein sequence ID" value="MCP2160946.1"/>
    <property type="molecule type" value="Genomic_DNA"/>
</dbReference>
<protein>
    <submittedName>
        <fullName evidence="7">Glycosyltransferase, GT2 family</fullName>
    </submittedName>
</protein>
<dbReference type="InterPro" id="IPR027791">
    <property type="entry name" value="Galactosyl_T_C"/>
</dbReference>
<gene>
    <name evidence="7" type="ORF">LX12_002133</name>
</gene>